<organism evidence="1 2">
    <name type="scientific">Nocardioides acrostichi</name>
    <dbReference type="NCBI Taxonomy" id="2784339"/>
    <lineage>
        <taxon>Bacteria</taxon>
        <taxon>Bacillati</taxon>
        <taxon>Actinomycetota</taxon>
        <taxon>Actinomycetes</taxon>
        <taxon>Propionibacteriales</taxon>
        <taxon>Nocardioidaceae</taxon>
        <taxon>Nocardioides</taxon>
    </lineage>
</organism>
<evidence type="ECO:0000313" key="2">
    <source>
        <dbReference type="Proteomes" id="UP000656804"/>
    </source>
</evidence>
<dbReference type="InterPro" id="IPR006311">
    <property type="entry name" value="TAT_signal"/>
</dbReference>
<comment type="caution">
    <text evidence="1">The sequence shown here is derived from an EMBL/GenBank/DDBJ whole genome shotgun (WGS) entry which is preliminary data.</text>
</comment>
<evidence type="ECO:0000313" key="1">
    <source>
        <dbReference type="EMBL" id="MBF4162853.1"/>
    </source>
</evidence>
<sequence>MSETTRRNVIVGTAATAAAGTVAMIGGGSASAATPRGGRAQEPVVAHVADPASDVLTLMVGEHEVEVRDRDLVVRLLNAAGGR</sequence>
<keyword evidence="2" id="KW-1185">Reference proteome</keyword>
<accession>A0A930UXT3</accession>
<reference evidence="1" key="1">
    <citation type="submission" date="2020-11" db="EMBL/GenBank/DDBJ databases">
        <title>Nocardioides sp. CBS4Y-1, whole genome shotgun sequence.</title>
        <authorList>
            <person name="Tuo L."/>
        </authorList>
    </citation>
    <scope>NUCLEOTIDE SEQUENCE</scope>
    <source>
        <strain evidence="1">CBS4Y-1</strain>
    </source>
</reference>
<dbReference type="Proteomes" id="UP000656804">
    <property type="component" value="Unassembled WGS sequence"/>
</dbReference>
<proteinExistence type="predicted"/>
<gene>
    <name evidence="1" type="ORF">ISG29_14245</name>
</gene>
<dbReference type="PROSITE" id="PS51318">
    <property type="entry name" value="TAT"/>
    <property type="match status" value="1"/>
</dbReference>
<name>A0A930UXT3_9ACTN</name>
<protein>
    <submittedName>
        <fullName evidence="1">Uncharacterized protein</fullName>
    </submittedName>
</protein>
<dbReference type="EMBL" id="JADIVZ010000007">
    <property type="protein sequence ID" value="MBF4162853.1"/>
    <property type="molecule type" value="Genomic_DNA"/>
</dbReference>
<dbReference type="AlphaFoldDB" id="A0A930UXT3"/>